<evidence type="ECO:0000256" key="1">
    <source>
        <dbReference type="ARBA" id="ARBA00023012"/>
    </source>
</evidence>
<keyword evidence="6" id="KW-1185">Reference proteome</keyword>
<dbReference type="GO" id="GO:0000156">
    <property type="term" value="F:phosphorelay response regulator activity"/>
    <property type="evidence" value="ECO:0007669"/>
    <property type="project" value="InterPro"/>
</dbReference>
<dbReference type="AlphaFoldDB" id="A0A939IP59"/>
<evidence type="ECO:0000259" key="3">
    <source>
        <dbReference type="PROSITE" id="PS50110"/>
    </source>
</evidence>
<dbReference type="RefSeq" id="WP_206573658.1">
    <property type="nucleotide sequence ID" value="NZ_JAFKCV010000004.1"/>
</dbReference>
<feature type="modified residue" description="4-aspartylphosphate" evidence="2">
    <location>
        <position position="54"/>
    </location>
</feature>
<comment type="caution">
    <text evidence="5">The sequence shown here is derived from an EMBL/GenBank/DDBJ whole genome shotgun (WGS) entry which is preliminary data.</text>
</comment>
<dbReference type="PANTHER" id="PTHR37299">
    <property type="entry name" value="TRANSCRIPTIONAL REGULATOR-RELATED"/>
    <property type="match status" value="1"/>
</dbReference>
<dbReference type="EMBL" id="JAFKCV010000004">
    <property type="protein sequence ID" value="MBN7825555.1"/>
    <property type="molecule type" value="Genomic_DNA"/>
</dbReference>
<keyword evidence="1" id="KW-0902">Two-component regulatory system</keyword>
<dbReference type="GO" id="GO:0003677">
    <property type="term" value="F:DNA binding"/>
    <property type="evidence" value="ECO:0007669"/>
    <property type="project" value="InterPro"/>
</dbReference>
<sequence>MIKVLVADDETLARQTIQLLLKDQKDITTVLEAADGNQALKLFEKEQPQLVFLDIQMPGLTGIQLAERIGDKCMVVFVTAYDQYAITAFELNAIDYLLKPYDDERFYAALNRAKEKLKEQAFGDYRQVGQLIRHMMDERHRQYKTRLVVKDPGRIRLVDVDKVEYILGAGNYAEVHLFDGKSVLHRETLTTLESQLDPSVFVRIHRSSIVRSSSIAELRPNEKGDYSVLLKNGQELTLSRRNKHKLGDLLG</sequence>
<evidence type="ECO:0000256" key="2">
    <source>
        <dbReference type="PROSITE-ProRule" id="PRU00169"/>
    </source>
</evidence>
<dbReference type="SMART" id="SM00850">
    <property type="entry name" value="LytTR"/>
    <property type="match status" value="1"/>
</dbReference>
<dbReference type="InterPro" id="IPR007492">
    <property type="entry name" value="LytTR_DNA-bd_dom"/>
</dbReference>
<reference evidence="5" key="1">
    <citation type="submission" date="2021-03" db="EMBL/GenBank/DDBJ databases">
        <title>novel species isolated from a fishpond in China.</title>
        <authorList>
            <person name="Lu H."/>
            <person name="Cai Z."/>
        </authorList>
    </citation>
    <scope>NUCLEOTIDE SEQUENCE</scope>
    <source>
        <strain evidence="5">JCM 30855</strain>
    </source>
</reference>
<proteinExistence type="predicted"/>
<dbReference type="InterPro" id="IPR046947">
    <property type="entry name" value="LytR-like"/>
</dbReference>
<protein>
    <submittedName>
        <fullName evidence="5">Response regulator transcription factor</fullName>
    </submittedName>
</protein>
<dbReference type="PROSITE" id="PS50930">
    <property type="entry name" value="HTH_LYTTR"/>
    <property type="match status" value="1"/>
</dbReference>
<feature type="domain" description="HTH LytTR-type" evidence="4">
    <location>
        <begin position="147"/>
        <end position="251"/>
    </location>
</feature>
<dbReference type="Gene3D" id="2.40.50.1020">
    <property type="entry name" value="LytTr DNA-binding domain"/>
    <property type="match status" value="1"/>
</dbReference>
<evidence type="ECO:0000259" key="4">
    <source>
        <dbReference type="PROSITE" id="PS50930"/>
    </source>
</evidence>
<dbReference type="SUPFAM" id="SSF52172">
    <property type="entry name" value="CheY-like"/>
    <property type="match status" value="1"/>
</dbReference>
<dbReference type="Proteomes" id="UP000664654">
    <property type="component" value="Unassembled WGS sequence"/>
</dbReference>
<dbReference type="InterPro" id="IPR011006">
    <property type="entry name" value="CheY-like_superfamily"/>
</dbReference>
<name>A0A939IP59_9ALTE</name>
<evidence type="ECO:0000313" key="6">
    <source>
        <dbReference type="Proteomes" id="UP000664654"/>
    </source>
</evidence>
<dbReference type="Pfam" id="PF00072">
    <property type="entry name" value="Response_reg"/>
    <property type="match status" value="1"/>
</dbReference>
<gene>
    <name evidence="5" type="ORF">J0A66_10005</name>
</gene>
<keyword evidence="2" id="KW-0597">Phosphoprotein</keyword>
<accession>A0A939IP59</accession>
<dbReference type="PANTHER" id="PTHR37299:SF1">
    <property type="entry name" value="STAGE 0 SPORULATION PROTEIN A HOMOLOG"/>
    <property type="match status" value="1"/>
</dbReference>
<dbReference type="InterPro" id="IPR001789">
    <property type="entry name" value="Sig_transdc_resp-reg_receiver"/>
</dbReference>
<organism evidence="5 6">
    <name type="scientific">Bowmanella dokdonensis</name>
    <dbReference type="NCBI Taxonomy" id="751969"/>
    <lineage>
        <taxon>Bacteria</taxon>
        <taxon>Pseudomonadati</taxon>
        <taxon>Pseudomonadota</taxon>
        <taxon>Gammaproteobacteria</taxon>
        <taxon>Alteromonadales</taxon>
        <taxon>Alteromonadaceae</taxon>
        <taxon>Bowmanella</taxon>
    </lineage>
</organism>
<dbReference type="PROSITE" id="PS50110">
    <property type="entry name" value="RESPONSE_REGULATORY"/>
    <property type="match status" value="1"/>
</dbReference>
<feature type="domain" description="Response regulatory" evidence="3">
    <location>
        <begin position="3"/>
        <end position="114"/>
    </location>
</feature>
<dbReference type="Pfam" id="PF04397">
    <property type="entry name" value="LytTR"/>
    <property type="match status" value="1"/>
</dbReference>
<dbReference type="Gene3D" id="3.40.50.2300">
    <property type="match status" value="1"/>
</dbReference>
<dbReference type="SMART" id="SM00448">
    <property type="entry name" value="REC"/>
    <property type="match status" value="1"/>
</dbReference>
<evidence type="ECO:0000313" key="5">
    <source>
        <dbReference type="EMBL" id="MBN7825555.1"/>
    </source>
</evidence>